<organism evidence="3 4">
    <name type="scientific">Blastococcus carthaginiensis</name>
    <dbReference type="NCBI Taxonomy" id="3050034"/>
    <lineage>
        <taxon>Bacteria</taxon>
        <taxon>Bacillati</taxon>
        <taxon>Actinomycetota</taxon>
        <taxon>Actinomycetes</taxon>
        <taxon>Geodermatophilales</taxon>
        <taxon>Geodermatophilaceae</taxon>
        <taxon>Blastococcus</taxon>
    </lineage>
</organism>
<evidence type="ECO:0000313" key="3">
    <source>
        <dbReference type="EMBL" id="MDP5184067.1"/>
    </source>
</evidence>
<comment type="caution">
    <text evidence="3">The sequence shown here is derived from an EMBL/GenBank/DDBJ whole genome shotgun (WGS) entry which is preliminary data.</text>
</comment>
<dbReference type="InterPro" id="IPR005561">
    <property type="entry name" value="ANTAR"/>
</dbReference>
<dbReference type="Proteomes" id="UP001233673">
    <property type="component" value="Unassembled WGS sequence"/>
</dbReference>
<feature type="compositionally biased region" description="Basic and acidic residues" evidence="1">
    <location>
        <begin position="15"/>
        <end position="25"/>
    </location>
</feature>
<dbReference type="InterPro" id="IPR035965">
    <property type="entry name" value="PAS-like_dom_sf"/>
</dbReference>
<evidence type="ECO:0000313" key="4">
    <source>
        <dbReference type="Proteomes" id="UP001233673"/>
    </source>
</evidence>
<evidence type="ECO:0000259" key="2">
    <source>
        <dbReference type="PROSITE" id="PS50921"/>
    </source>
</evidence>
<dbReference type="SUPFAM" id="SSF52172">
    <property type="entry name" value="CheY-like"/>
    <property type="match status" value="1"/>
</dbReference>
<dbReference type="RefSeq" id="WP_306000664.1">
    <property type="nucleotide sequence ID" value="NZ_JASNFN010000020.1"/>
</dbReference>
<reference evidence="4" key="1">
    <citation type="submission" date="2023-05" db="EMBL/GenBank/DDBJ databases">
        <title>Draft genome of Pseudofrankia sp. BMG5.37.</title>
        <authorList>
            <person name="Gtari M."/>
            <person name="Ghodhbane F."/>
            <person name="Sbissi I."/>
        </authorList>
    </citation>
    <scope>NUCLEOTIDE SEQUENCE [LARGE SCALE GENOMIC DNA]</scope>
    <source>
        <strain evidence="4">BMG 814</strain>
    </source>
</reference>
<accession>A0ABT9IEQ4</accession>
<gene>
    <name evidence="3" type="ORF">QOZ88_15625</name>
</gene>
<keyword evidence="4" id="KW-1185">Reference proteome</keyword>
<dbReference type="Gene3D" id="1.10.10.10">
    <property type="entry name" value="Winged helix-like DNA-binding domain superfamily/Winged helix DNA-binding domain"/>
    <property type="match status" value="1"/>
</dbReference>
<feature type="region of interest" description="Disordered" evidence="1">
    <location>
        <begin position="1"/>
        <end position="39"/>
    </location>
</feature>
<dbReference type="InterPro" id="IPR036388">
    <property type="entry name" value="WH-like_DNA-bd_sf"/>
</dbReference>
<evidence type="ECO:0000256" key="1">
    <source>
        <dbReference type="SAM" id="MobiDB-lite"/>
    </source>
</evidence>
<name>A0ABT9IEQ4_9ACTN</name>
<dbReference type="PROSITE" id="PS50921">
    <property type="entry name" value="ANTAR"/>
    <property type="match status" value="1"/>
</dbReference>
<dbReference type="EMBL" id="JASNFN010000020">
    <property type="protein sequence ID" value="MDP5184067.1"/>
    <property type="molecule type" value="Genomic_DNA"/>
</dbReference>
<dbReference type="Gene3D" id="3.30.450.20">
    <property type="entry name" value="PAS domain"/>
    <property type="match status" value="1"/>
</dbReference>
<dbReference type="SUPFAM" id="SSF55785">
    <property type="entry name" value="PYP-like sensor domain (PAS domain)"/>
    <property type="match status" value="1"/>
</dbReference>
<dbReference type="InterPro" id="IPR011006">
    <property type="entry name" value="CheY-like_superfamily"/>
</dbReference>
<dbReference type="SMART" id="SM01012">
    <property type="entry name" value="ANTAR"/>
    <property type="match status" value="1"/>
</dbReference>
<proteinExistence type="predicted"/>
<protein>
    <submittedName>
        <fullName evidence="3">ANTAR domain-containing protein</fullName>
    </submittedName>
</protein>
<feature type="domain" description="ANTAR" evidence="2">
    <location>
        <begin position="152"/>
        <end position="213"/>
    </location>
</feature>
<dbReference type="Pfam" id="PF03861">
    <property type="entry name" value="ANTAR"/>
    <property type="match status" value="1"/>
</dbReference>
<sequence length="237" mass="24967">MSSPPLTRSRPAARPAHDRGQEARRTVTRHPVPSPGIAGRYRFDGHAGTWWWSPEMHDLLGLDAAGTTPSTEALLRVQRPEDGARLLAALSACGAGQAFAVETRLHHPDRPPRPVLLVGEPGPDGAGGVRAVEGLCVDLTGARSGAPDPAGTDVLRTEVEQLRTAMASRAVIEQAKGILMLLTGCAEQTAFDLLAHISSHTHRKVRDVAQAITASATGHGGLPEDVRAILRDACPPG</sequence>